<dbReference type="PANTHER" id="PTHR24292:SF54">
    <property type="entry name" value="CYP9F3-RELATED"/>
    <property type="match status" value="1"/>
</dbReference>
<evidence type="ECO:0000256" key="1">
    <source>
        <dbReference type="ARBA" id="ARBA00001971"/>
    </source>
</evidence>
<dbReference type="InterPro" id="IPR002401">
    <property type="entry name" value="Cyt_P450_E_grp-I"/>
</dbReference>
<keyword evidence="8" id="KW-0256">Endoplasmic reticulum</keyword>
<dbReference type="AlphaFoldDB" id="A0A182S4Z3"/>
<dbReference type="EnsemblMetazoa" id="AFUN015863-RA">
    <property type="protein sequence ID" value="AFUN015863-PA"/>
    <property type="gene ID" value="AFUN015863"/>
</dbReference>
<dbReference type="GO" id="GO:0020037">
    <property type="term" value="F:heme binding"/>
    <property type="evidence" value="ECO:0007669"/>
    <property type="project" value="InterPro"/>
</dbReference>
<dbReference type="Pfam" id="PF00067">
    <property type="entry name" value="p450"/>
    <property type="match status" value="1"/>
</dbReference>
<dbReference type="PRINTS" id="PR00385">
    <property type="entry name" value="P450"/>
</dbReference>
<dbReference type="GO" id="GO:0016705">
    <property type="term" value="F:oxidoreductase activity, acting on paired donors, with incorporation or reduction of molecular oxygen"/>
    <property type="evidence" value="ECO:0007669"/>
    <property type="project" value="InterPro"/>
</dbReference>
<keyword evidence="6 14" id="KW-0349">Heme</keyword>
<feature type="signal peptide" evidence="16">
    <location>
        <begin position="1"/>
        <end position="20"/>
    </location>
</feature>
<evidence type="ECO:0000256" key="8">
    <source>
        <dbReference type="ARBA" id="ARBA00022824"/>
    </source>
</evidence>
<dbReference type="PANTHER" id="PTHR24292">
    <property type="entry name" value="CYTOCHROME P450"/>
    <property type="match status" value="1"/>
</dbReference>
<dbReference type="PROSITE" id="PS00086">
    <property type="entry name" value="CYTOCHROME_P450"/>
    <property type="match status" value="1"/>
</dbReference>
<evidence type="ECO:0000256" key="11">
    <source>
        <dbReference type="ARBA" id="ARBA00023004"/>
    </source>
</evidence>
<dbReference type="CDD" id="cd11056">
    <property type="entry name" value="CYP6-like"/>
    <property type="match status" value="1"/>
</dbReference>
<evidence type="ECO:0008006" key="18">
    <source>
        <dbReference type="Google" id="ProtNLM"/>
    </source>
</evidence>
<evidence type="ECO:0000256" key="15">
    <source>
        <dbReference type="RuleBase" id="RU000461"/>
    </source>
</evidence>
<evidence type="ECO:0000256" key="5">
    <source>
        <dbReference type="ARBA" id="ARBA00010617"/>
    </source>
</evidence>
<organism evidence="17">
    <name type="scientific">Anopheles funestus</name>
    <name type="common">African malaria mosquito</name>
    <dbReference type="NCBI Taxonomy" id="62324"/>
    <lineage>
        <taxon>Eukaryota</taxon>
        <taxon>Metazoa</taxon>
        <taxon>Ecdysozoa</taxon>
        <taxon>Arthropoda</taxon>
        <taxon>Hexapoda</taxon>
        <taxon>Insecta</taxon>
        <taxon>Pterygota</taxon>
        <taxon>Neoptera</taxon>
        <taxon>Endopterygota</taxon>
        <taxon>Diptera</taxon>
        <taxon>Nematocera</taxon>
        <taxon>Culicoidea</taxon>
        <taxon>Culicidae</taxon>
        <taxon>Anophelinae</taxon>
        <taxon>Anopheles</taxon>
    </lineage>
</organism>
<evidence type="ECO:0000256" key="4">
    <source>
        <dbReference type="ARBA" id="ARBA00004406"/>
    </source>
</evidence>
<evidence type="ECO:0000256" key="10">
    <source>
        <dbReference type="ARBA" id="ARBA00023002"/>
    </source>
</evidence>
<evidence type="ECO:0000256" key="16">
    <source>
        <dbReference type="SAM" id="SignalP"/>
    </source>
</evidence>
<comment type="cofactor">
    <cofactor evidence="1 14">
        <name>heme</name>
        <dbReference type="ChEBI" id="CHEBI:30413"/>
    </cofactor>
</comment>
<comment type="subcellular location">
    <subcellularLocation>
        <location evidence="4">Endoplasmic reticulum membrane</location>
        <topology evidence="4">Peripheral membrane protein</topology>
    </subcellularLocation>
    <subcellularLocation>
        <location evidence="3">Microsome membrane</location>
        <topology evidence="3">Peripheral membrane protein</topology>
    </subcellularLocation>
</comment>
<keyword evidence="10 15" id="KW-0560">Oxidoreductase</keyword>
<keyword evidence="7 14" id="KW-0479">Metal-binding</keyword>
<keyword evidence="11 14" id="KW-0408">Iron</keyword>
<keyword evidence="12 15" id="KW-0503">Monooxygenase</keyword>
<accession>A0A182S4Z3</accession>
<dbReference type="GO" id="GO:0005506">
    <property type="term" value="F:iron ion binding"/>
    <property type="evidence" value="ECO:0007669"/>
    <property type="project" value="InterPro"/>
</dbReference>
<name>A0A182S4Z3_ANOFN</name>
<evidence type="ECO:0000256" key="6">
    <source>
        <dbReference type="ARBA" id="ARBA00022617"/>
    </source>
</evidence>
<dbReference type="InterPro" id="IPR036396">
    <property type="entry name" value="Cyt_P450_sf"/>
</dbReference>
<dbReference type="InterPro" id="IPR017972">
    <property type="entry name" value="Cyt_P450_CS"/>
</dbReference>
<evidence type="ECO:0000256" key="9">
    <source>
        <dbReference type="ARBA" id="ARBA00022848"/>
    </source>
</evidence>
<reference evidence="17" key="1">
    <citation type="submission" date="2020-05" db="UniProtKB">
        <authorList>
            <consortium name="EnsemblMetazoa"/>
        </authorList>
    </citation>
    <scope>IDENTIFICATION</scope>
    <source>
        <strain evidence="17">FUMOZ</strain>
    </source>
</reference>
<dbReference type="STRING" id="62324.A0A182S4Z3"/>
<evidence type="ECO:0000313" key="17">
    <source>
        <dbReference type="EnsemblMetazoa" id="AFUN015863-PA"/>
    </source>
</evidence>
<dbReference type="VEuPathDB" id="VectorBase:AFUN015863"/>
<evidence type="ECO:0000256" key="14">
    <source>
        <dbReference type="PIRSR" id="PIRSR602401-1"/>
    </source>
</evidence>
<keyword evidence="9" id="KW-0492">Microsome</keyword>
<comment type="similarity">
    <text evidence="5 15">Belongs to the cytochrome P450 family.</text>
</comment>
<dbReference type="GO" id="GO:0004497">
    <property type="term" value="F:monooxygenase activity"/>
    <property type="evidence" value="ECO:0007669"/>
    <property type="project" value="UniProtKB-KW"/>
</dbReference>
<dbReference type="PRINTS" id="PR00463">
    <property type="entry name" value="EP450I"/>
</dbReference>
<protein>
    <recommendedName>
        <fullName evidence="18">Cytochrome P450</fullName>
    </recommendedName>
</protein>
<dbReference type="SUPFAM" id="SSF48264">
    <property type="entry name" value="Cytochrome P450"/>
    <property type="match status" value="1"/>
</dbReference>
<dbReference type="InterPro" id="IPR050476">
    <property type="entry name" value="Insect_CytP450_Detox"/>
</dbReference>
<evidence type="ECO:0000256" key="12">
    <source>
        <dbReference type="ARBA" id="ARBA00023033"/>
    </source>
</evidence>
<evidence type="ECO:0000256" key="2">
    <source>
        <dbReference type="ARBA" id="ARBA00003690"/>
    </source>
</evidence>
<proteinExistence type="inferred from homology"/>
<keyword evidence="13" id="KW-0472">Membrane</keyword>
<sequence>MALLLLSPLLLLLLLGLFYAYITRNSQYFEGKPIPCLPAEPLFGSSRHLLLRKVSSYDFMRTIYNRFERLKVFGMFDLINPVFVVRDPDLIKQIAVKDFDHFVNHRPIFGSNLDRDSIALFGKTLFALSDQQWRDMRATLSPAFTGSKMRQMFQQVVECSSGMVQYYKKQTDTNGQCYELKEVFSRYTTDVIASCAFGLKVDSFRDPTNSFYTNGQRMIDFARFKVLLKVLAYRLFPWIMEKLEVDLVDRELNLFFAEIVLETEKMRELQGIVRSDMIHLLMQAKKGILKRHKEQEESLAEGFATAQESDVGAVDSQHYQTMTQIELVAQCLIFFLAGFDTVANCLTFLAYELTLNRDIQDRLYEEIVATDIDLQQKPLTYEAFQHMKYMDMVVSESLRKWSPAPSTDRICTRDYVVQNENGVEFTIDKGTVVFIPIVGLHYDPQYYPDPEKFDPERFSESNRDKIQPGTYLPFGIGPRNCIGSRFALMEVKAIIYQLLKEFTFERTPRTEVPVQLQKGFVALGSENGIYVNFKPRHS</sequence>
<feature type="chain" id="PRO_5021495599" description="Cytochrome P450" evidence="16">
    <location>
        <begin position="21"/>
        <end position="538"/>
    </location>
</feature>
<evidence type="ECO:0000256" key="3">
    <source>
        <dbReference type="ARBA" id="ARBA00004174"/>
    </source>
</evidence>
<comment type="function">
    <text evidence="2">May be involved in the metabolism of insect hormones and in the breakdown of synthetic insecticides.</text>
</comment>
<dbReference type="GO" id="GO:0005789">
    <property type="term" value="C:endoplasmic reticulum membrane"/>
    <property type="evidence" value="ECO:0007669"/>
    <property type="project" value="UniProtKB-SubCell"/>
</dbReference>
<dbReference type="FunFam" id="1.10.630.10:FF:000042">
    <property type="entry name" value="Cytochrome P450"/>
    <property type="match status" value="1"/>
</dbReference>
<dbReference type="VEuPathDB" id="VectorBase:AFUN2_011626"/>
<dbReference type="InterPro" id="IPR001128">
    <property type="entry name" value="Cyt_P450"/>
</dbReference>
<feature type="binding site" description="axial binding residue" evidence="14">
    <location>
        <position position="481"/>
    </location>
    <ligand>
        <name>heme</name>
        <dbReference type="ChEBI" id="CHEBI:30413"/>
    </ligand>
    <ligandPart>
        <name>Fe</name>
        <dbReference type="ChEBI" id="CHEBI:18248"/>
    </ligandPart>
</feature>
<dbReference type="Gene3D" id="1.10.630.10">
    <property type="entry name" value="Cytochrome P450"/>
    <property type="match status" value="1"/>
</dbReference>
<evidence type="ECO:0000256" key="7">
    <source>
        <dbReference type="ARBA" id="ARBA00022723"/>
    </source>
</evidence>
<keyword evidence="16" id="KW-0732">Signal</keyword>
<evidence type="ECO:0000256" key="13">
    <source>
        <dbReference type="ARBA" id="ARBA00023136"/>
    </source>
</evidence>